<sequence>MLKFDISPETYRQRFRERTTPPGEIPTETYHRLRGLYRQWIRLEQHTKEEIGAARPVEEDLGGTIFDTVRERDCAVCVQMKNLQKAQQAQKKWYDQYARKREY</sequence>
<keyword evidence="4" id="KW-1185">Reference proteome</keyword>
<reference evidence="3" key="1">
    <citation type="journal article" date="2023" name="Science">
        <title>Genome structures resolve the early diversification of teleost fishes.</title>
        <authorList>
            <person name="Parey E."/>
            <person name="Louis A."/>
            <person name="Montfort J."/>
            <person name="Bouchez O."/>
            <person name="Roques C."/>
            <person name="Iampietro C."/>
            <person name="Lluch J."/>
            <person name="Castinel A."/>
            <person name="Donnadieu C."/>
            <person name="Desvignes T."/>
            <person name="Floi Bucao C."/>
            <person name="Jouanno E."/>
            <person name="Wen M."/>
            <person name="Mejri S."/>
            <person name="Dirks R."/>
            <person name="Jansen H."/>
            <person name="Henkel C."/>
            <person name="Chen W.J."/>
            <person name="Zahm M."/>
            <person name="Cabau C."/>
            <person name="Klopp C."/>
            <person name="Thompson A.W."/>
            <person name="Robinson-Rechavi M."/>
            <person name="Braasch I."/>
            <person name="Lecointre G."/>
            <person name="Bobe J."/>
            <person name="Postlethwait J.H."/>
            <person name="Berthelot C."/>
            <person name="Roest Crollius H."/>
            <person name="Guiguen Y."/>
        </authorList>
    </citation>
    <scope>NUCLEOTIDE SEQUENCE</scope>
    <source>
        <strain evidence="3">WJC10195</strain>
    </source>
</reference>
<dbReference type="InterPro" id="IPR038269">
    <property type="entry name" value="SCAN_sf"/>
</dbReference>
<proteinExistence type="predicted"/>
<evidence type="ECO:0000256" key="1">
    <source>
        <dbReference type="SAM" id="MobiDB-lite"/>
    </source>
</evidence>
<evidence type="ECO:0000259" key="2">
    <source>
        <dbReference type="PROSITE" id="PS50804"/>
    </source>
</evidence>
<comment type="caution">
    <text evidence="3">The sequence shown here is derived from an EMBL/GenBank/DDBJ whole genome shotgun (WGS) entry which is preliminary data.</text>
</comment>
<dbReference type="EMBL" id="JAINUF010000011">
    <property type="protein sequence ID" value="KAJ8346841.1"/>
    <property type="molecule type" value="Genomic_DNA"/>
</dbReference>
<dbReference type="OrthoDB" id="6077919at2759"/>
<name>A0A9Q1INT6_SYNKA</name>
<dbReference type="Pfam" id="PF02023">
    <property type="entry name" value="SCAN"/>
    <property type="match status" value="1"/>
</dbReference>
<dbReference type="PROSITE" id="PS50804">
    <property type="entry name" value="SCAN_BOX"/>
    <property type="match status" value="1"/>
</dbReference>
<feature type="domain" description="SCAN box" evidence="2">
    <location>
        <begin position="12"/>
        <end position="51"/>
    </location>
</feature>
<dbReference type="Proteomes" id="UP001152622">
    <property type="component" value="Chromosome 11"/>
</dbReference>
<gene>
    <name evidence="3" type="ORF">SKAU_G00282420</name>
</gene>
<evidence type="ECO:0000313" key="3">
    <source>
        <dbReference type="EMBL" id="KAJ8346841.1"/>
    </source>
</evidence>
<dbReference type="AlphaFoldDB" id="A0A9Q1INT6"/>
<dbReference type="SUPFAM" id="SSF47353">
    <property type="entry name" value="Retrovirus capsid dimerization domain-like"/>
    <property type="match status" value="1"/>
</dbReference>
<dbReference type="InterPro" id="IPR003309">
    <property type="entry name" value="SCAN_dom"/>
</dbReference>
<organism evidence="3 4">
    <name type="scientific">Synaphobranchus kaupii</name>
    <name type="common">Kaup's arrowtooth eel</name>
    <dbReference type="NCBI Taxonomy" id="118154"/>
    <lineage>
        <taxon>Eukaryota</taxon>
        <taxon>Metazoa</taxon>
        <taxon>Chordata</taxon>
        <taxon>Craniata</taxon>
        <taxon>Vertebrata</taxon>
        <taxon>Euteleostomi</taxon>
        <taxon>Actinopterygii</taxon>
        <taxon>Neopterygii</taxon>
        <taxon>Teleostei</taxon>
        <taxon>Anguilliformes</taxon>
        <taxon>Synaphobranchidae</taxon>
        <taxon>Synaphobranchus</taxon>
    </lineage>
</organism>
<dbReference type="Gene3D" id="1.10.4020.10">
    <property type="entry name" value="DNA breaking-rejoining enzymes"/>
    <property type="match status" value="1"/>
</dbReference>
<evidence type="ECO:0000313" key="4">
    <source>
        <dbReference type="Proteomes" id="UP001152622"/>
    </source>
</evidence>
<feature type="region of interest" description="Disordered" evidence="1">
    <location>
        <begin position="1"/>
        <end position="27"/>
    </location>
</feature>
<protein>
    <recommendedName>
        <fullName evidence="2">SCAN box domain-containing protein</fullName>
    </recommendedName>
</protein>
<accession>A0A9Q1INT6</accession>